<proteinExistence type="predicted"/>
<dbReference type="PROSITE" id="PS50943">
    <property type="entry name" value="HTH_CROC1"/>
    <property type="match status" value="1"/>
</dbReference>
<dbReference type="EMBL" id="JBHRXY010000003">
    <property type="protein sequence ID" value="MFC3628998.1"/>
    <property type="molecule type" value="Genomic_DNA"/>
</dbReference>
<accession>A0ABV7U247</accession>
<evidence type="ECO:0000256" key="1">
    <source>
        <dbReference type="ARBA" id="ARBA00023015"/>
    </source>
</evidence>
<dbReference type="SUPFAM" id="SSF51306">
    <property type="entry name" value="LexA/Signal peptidase"/>
    <property type="match status" value="1"/>
</dbReference>
<sequence>MEEVKSNNGGKGLGVEKEAEALLRHRVAEAISAGGGVKAVSAKTGIPKGTIEKYAAETATPSVVRAAVIASALKIKLDDLAGLLDPSMGTGGFFEAAQLHLRSSGAHGSDADSGHMIRLPVYGDVQAAAGFSSIPVSELAQGIMAFDRRFLRDQGAAPEHCSVIWTKGDSMTPTIPDGSALIVDRSQTAIANGCIMVIAVGDDLLVKRVRRRLDGLVELVSDNSSYPPETLGPDMLQQLRVVGRVVYFCRTP</sequence>
<reference evidence="6" key="1">
    <citation type="journal article" date="2019" name="Int. J. Syst. Evol. Microbiol.">
        <title>The Global Catalogue of Microorganisms (GCM) 10K type strain sequencing project: providing services to taxonomists for standard genome sequencing and annotation.</title>
        <authorList>
            <consortium name="The Broad Institute Genomics Platform"/>
            <consortium name="The Broad Institute Genome Sequencing Center for Infectious Disease"/>
            <person name="Wu L."/>
            <person name="Ma J."/>
        </authorList>
    </citation>
    <scope>NUCLEOTIDE SEQUENCE [LARGE SCALE GENOMIC DNA]</scope>
    <source>
        <strain evidence="6">KCTC 42473</strain>
    </source>
</reference>
<dbReference type="Proteomes" id="UP001595539">
    <property type="component" value="Unassembled WGS sequence"/>
</dbReference>
<dbReference type="RefSeq" id="WP_377760246.1">
    <property type="nucleotide sequence ID" value="NZ_JBHRXY010000003.1"/>
</dbReference>
<dbReference type="InterPro" id="IPR039418">
    <property type="entry name" value="LexA-like"/>
</dbReference>
<keyword evidence="1" id="KW-0805">Transcription regulation</keyword>
<dbReference type="PANTHER" id="PTHR40661">
    <property type="match status" value="1"/>
</dbReference>
<evidence type="ECO:0000256" key="2">
    <source>
        <dbReference type="ARBA" id="ARBA00023125"/>
    </source>
</evidence>
<dbReference type="Gene3D" id="2.10.109.10">
    <property type="entry name" value="Umud Fragment, subunit A"/>
    <property type="match status" value="1"/>
</dbReference>
<protein>
    <submittedName>
        <fullName evidence="5">Helix-turn-helix transcriptional regulator</fullName>
    </submittedName>
</protein>
<dbReference type="CDD" id="cd06529">
    <property type="entry name" value="S24_LexA-like"/>
    <property type="match status" value="1"/>
</dbReference>
<comment type="caution">
    <text evidence="5">The sequence shown here is derived from an EMBL/GenBank/DDBJ whole genome shotgun (WGS) entry which is preliminary data.</text>
</comment>
<name>A0ABV7U247_9RHOB</name>
<keyword evidence="6" id="KW-1185">Reference proteome</keyword>
<feature type="domain" description="HTH cro/C1-type" evidence="4">
    <location>
        <begin position="38"/>
        <end position="80"/>
    </location>
</feature>
<dbReference type="InterPro" id="IPR015927">
    <property type="entry name" value="Peptidase_S24_S26A/B/C"/>
</dbReference>
<dbReference type="PANTHER" id="PTHR40661:SF3">
    <property type="entry name" value="FELS-1 PROPHAGE TRANSCRIPTIONAL REGULATOR"/>
    <property type="match status" value="1"/>
</dbReference>
<dbReference type="Pfam" id="PF00717">
    <property type="entry name" value="Peptidase_S24"/>
    <property type="match status" value="1"/>
</dbReference>
<evidence type="ECO:0000256" key="3">
    <source>
        <dbReference type="ARBA" id="ARBA00023163"/>
    </source>
</evidence>
<evidence type="ECO:0000259" key="4">
    <source>
        <dbReference type="PROSITE" id="PS50943"/>
    </source>
</evidence>
<evidence type="ECO:0000313" key="6">
    <source>
        <dbReference type="Proteomes" id="UP001595539"/>
    </source>
</evidence>
<evidence type="ECO:0000313" key="5">
    <source>
        <dbReference type="EMBL" id="MFC3628998.1"/>
    </source>
</evidence>
<dbReference type="CDD" id="cd00093">
    <property type="entry name" value="HTH_XRE"/>
    <property type="match status" value="1"/>
</dbReference>
<keyword evidence="3" id="KW-0804">Transcription</keyword>
<gene>
    <name evidence="5" type="ORF">ACFOM8_06010</name>
</gene>
<organism evidence="5 6">
    <name type="scientific">Paracoccus angustae</name>
    <dbReference type="NCBI Taxonomy" id="1671480"/>
    <lineage>
        <taxon>Bacteria</taxon>
        <taxon>Pseudomonadati</taxon>
        <taxon>Pseudomonadota</taxon>
        <taxon>Alphaproteobacteria</taxon>
        <taxon>Rhodobacterales</taxon>
        <taxon>Paracoccaceae</taxon>
        <taxon>Paracoccus</taxon>
    </lineage>
</organism>
<keyword evidence="2" id="KW-0238">DNA-binding</keyword>
<dbReference type="InterPro" id="IPR001387">
    <property type="entry name" value="Cro/C1-type_HTH"/>
</dbReference>
<dbReference type="InterPro" id="IPR036286">
    <property type="entry name" value="LexA/Signal_pep-like_sf"/>
</dbReference>